<dbReference type="PROSITE" id="PS00662">
    <property type="entry name" value="T2SP_E"/>
    <property type="match status" value="1"/>
</dbReference>
<evidence type="ECO:0000313" key="5">
    <source>
        <dbReference type="EMBL" id="CBG40684.1"/>
    </source>
</evidence>
<evidence type="ECO:0000256" key="3">
    <source>
        <dbReference type="ARBA" id="ARBA00022840"/>
    </source>
</evidence>
<dbReference type="RefSeq" id="WP_013023748.1">
    <property type="nucleotide sequence ID" value="NC_013949.1"/>
</dbReference>
<dbReference type="AlphaFoldDB" id="D3UJK8"/>
<sequence>MRYFSHPQNLKIFGKHFCQKYQALLLLDSDFTPCIASKNPLPIPLLQEICKPYFEEIPKILPLSRAEFFQFSKYFDFQEKQAHIKNNIGGLFSLILQEAVLLETSDIHLESFHIKDLGIGGVLRFRVHGDLEIVSYFEEEVFRALCSKIKLDSRLNITDIKQAQDGRYATRIQEREYDCRVSAIPLYNGESLVLRILYKNKNNRSLESLHFTPSHLKILQQTLKIPYGILLVVGATGSGKSTTLYAILQSLQNEHKKIITLEDPPEHQMPFATQVKISSEFDFQEALRAILRHDPDIIVVGEIRDQITLELAFGAALTGHLVLATLHSNDCQSALQRLQNMGMAKQDILASLLLILAQRLYKSPCQHCQGGGCEHCNMQGIFGREVVTEILAFDSMVKKAVLQDCLQEYLEQSGFESLEQNLMRKIAEGRIVHKE</sequence>
<dbReference type="SMART" id="SM00382">
    <property type="entry name" value="AAA"/>
    <property type="match status" value="1"/>
</dbReference>
<dbReference type="PANTHER" id="PTHR30258">
    <property type="entry name" value="TYPE II SECRETION SYSTEM PROTEIN GSPE-RELATED"/>
    <property type="match status" value="1"/>
</dbReference>
<evidence type="ECO:0000256" key="2">
    <source>
        <dbReference type="ARBA" id="ARBA00022741"/>
    </source>
</evidence>
<reference evidence="5 6" key="1">
    <citation type="journal article" date="2010" name="BMC Genomics">
        <title>Comparative genomics and proteomics of Helicobacter mustelae, an ulcerogenic and carcinogenic gastric pathogen.</title>
        <authorList>
            <person name="O'Toole P.W."/>
            <person name="Snelling W.J."/>
            <person name="Canchaya C."/>
            <person name="Forde B.M."/>
            <person name="Hardie K.R."/>
            <person name="Josenhans C."/>
            <person name="Graham R.L.J."/>
            <person name="McMullan G."/>
            <person name="Parkhill J."/>
            <person name="Belda E."/>
            <person name="Bentley S.D."/>
        </authorList>
    </citation>
    <scope>NUCLEOTIDE SEQUENCE [LARGE SCALE GENOMIC DNA]</scope>
    <source>
        <strain evidence="6">ATCC 43772 / LMG 18044 / NCTC 12198 / 12198</strain>
    </source>
</reference>
<dbReference type="EMBL" id="FN555004">
    <property type="protein sequence ID" value="CBG40684.1"/>
    <property type="molecule type" value="Genomic_DNA"/>
</dbReference>
<name>D3UJK8_HELM1</name>
<proteinExistence type="inferred from homology"/>
<dbReference type="CDD" id="cd01129">
    <property type="entry name" value="PulE-GspE-like"/>
    <property type="match status" value="1"/>
</dbReference>
<accession>D3UJK8</accession>
<dbReference type="STRING" id="679897.HMU14310"/>
<evidence type="ECO:0000256" key="1">
    <source>
        <dbReference type="ARBA" id="ARBA00006611"/>
    </source>
</evidence>
<comment type="similarity">
    <text evidence="1">Belongs to the GSP E family.</text>
</comment>
<keyword evidence="6" id="KW-1185">Reference proteome</keyword>
<dbReference type="HOGENOM" id="CLU_013446_2_2_7"/>
<dbReference type="Pfam" id="PF00437">
    <property type="entry name" value="T2SSE"/>
    <property type="match status" value="1"/>
</dbReference>
<organism evidence="5 6">
    <name type="scientific">Helicobacter mustelae (strain ATCC 43772 / CCUG 25715 / CIP 103759 / LMG 18044 / NCTC 12198 / R85-136P)</name>
    <name type="common">Campylobacter mustelae</name>
    <dbReference type="NCBI Taxonomy" id="679897"/>
    <lineage>
        <taxon>Bacteria</taxon>
        <taxon>Pseudomonadati</taxon>
        <taxon>Campylobacterota</taxon>
        <taxon>Epsilonproteobacteria</taxon>
        <taxon>Campylobacterales</taxon>
        <taxon>Helicobacteraceae</taxon>
        <taxon>Helicobacter</taxon>
    </lineage>
</organism>
<dbReference type="Gene3D" id="3.40.50.300">
    <property type="entry name" value="P-loop containing nucleotide triphosphate hydrolases"/>
    <property type="match status" value="1"/>
</dbReference>
<evidence type="ECO:0000259" key="4">
    <source>
        <dbReference type="PROSITE" id="PS00662"/>
    </source>
</evidence>
<evidence type="ECO:0000313" key="6">
    <source>
        <dbReference type="Proteomes" id="UP000001522"/>
    </source>
</evidence>
<dbReference type="GO" id="GO:0005524">
    <property type="term" value="F:ATP binding"/>
    <property type="evidence" value="ECO:0007669"/>
    <property type="project" value="UniProtKB-KW"/>
</dbReference>
<dbReference type="InterPro" id="IPR003593">
    <property type="entry name" value="AAA+_ATPase"/>
</dbReference>
<dbReference type="SUPFAM" id="SSF52540">
    <property type="entry name" value="P-loop containing nucleoside triphosphate hydrolases"/>
    <property type="match status" value="1"/>
</dbReference>
<feature type="domain" description="Bacterial type II secretion system protein E" evidence="4">
    <location>
        <begin position="291"/>
        <end position="305"/>
    </location>
</feature>
<dbReference type="Gene3D" id="3.30.450.90">
    <property type="match status" value="1"/>
</dbReference>
<dbReference type="Proteomes" id="UP000001522">
    <property type="component" value="Chromosome"/>
</dbReference>
<dbReference type="InterPro" id="IPR001482">
    <property type="entry name" value="T2SS/T4SS_dom"/>
</dbReference>
<dbReference type="KEGG" id="hms:HMU14310"/>
<dbReference type="eggNOG" id="COG2804">
    <property type="taxonomic scope" value="Bacteria"/>
</dbReference>
<keyword evidence="2" id="KW-0547">Nucleotide-binding</keyword>
<keyword evidence="3" id="KW-0067">ATP-binding</keyword>
<dbReference type="InterPro" id="IPR027417">
    <property type="entry name" value="P-loop_NTPase"/>
</dbReference>
<protein>
    <submittedName>
        <fullName evidence="5">Putative type II protein secretion system E protein</fullName>
    </submittedName>
</protein>
<dbReference type="PANTHER" id="PTHR30258:SF2">
    <property type="entry name" value="COMG OPERON PROTEIN 1"/>
    <property type="match status" value="1"/>
</dbReference>
<gene>
    <name evidence="5" type="primary">CtsE</name>
    <name evidence="5" type="synonym">GspE</name>
    <name evidence="5" type="ordered locus">HMU14310</name>
</gene>
<dbReference type="GO" id="GO:0016887">
    <property type="term" value="F:ATP hydrolysis activity"/>
    <property type="evidence" value="ECO:0007669"/>
    <property type="project" value="TreeGrafter"/>
</dbReference>
<dbReference type="GO" id="GO:0005886">
    <property type="term" value="C:plasma membrane"/>
    <property type="evidence" value="ECO:0007669"/>
    <property type="project" value="TreeGrafter"/>
</dbReference>